<evidence type="ECO:0000256" key="6">
    <source>
        <dbReference type="SAM" id="Phobius"/>
    </source>
</evidence>
<feature type="transmembrane region" description="Helical" evidence="6">
    <location>
        <begin position="158"/>
        <end position="177"/>
    </location>
</feature>
<dbReference type="InterPro" id="IPR037185">
    <property type="entry name" value="EmrE-like"/>
</dbReference>
<feature type="transmembrane region" description="Helical" evidence="6">
    <location>
        <begin position="12"/>
        <end position="34"/>
    </location>
</feature>
<accession>A0A4R5DL55</accession>
<evidence type="ECO:0000313" key="9">
    <source>
        <dbReference type="Proteomes" id="UP000294739"/>
    </source>
</evidence>
<gene>
    <name evidence="8" type="ORF">E1269_02175</name>
</gene>
<feature type="domain" description="EamA" evidence="7">
    <location>
        <begin position="159"/>
        <end position="293"/>
    </location>
</feature>
<feature type="transmembrane region" description="Helical" evidence="6">
    <location>
        <begin position="254"/>
        <end position="270"/>
    </location>
</feature>
<dbReference type="RefSeq" id="WP_131890588.1">
    <property type="nucleotide sequence ID" value="NZ_SMKZ01000002.1"/>
</dbReference>
<dbReference type="Proteomes" id="UP000294739">
    <property type="component" value="Unassembled WGS sequence"/>
</dbReference>
<keyword evidence="5 6" id="KW-0472">Membrane</keyword>
<feature type="transmembrane region" description="Helical" evidence="6">
    <location>
        <begin position="276"/>
        <end position="294"/>
    </location>
</feature>
<organism evidence="8 9">
    <name type="scientific">Jiangella asiatica</name>
    <dbReference type="NCBI Taxonomy" id="2530372"/>
    <lineage>
        <taxon>Bacteria</taxon>
        <taxon>Bacillati</taxon>
        <taxon>Actinomycetota</taxon>
        <taxon>Actinomycetes</taxon>
        <taxon>Jiangellales</taxon>
        <taxon>Jiangellaceae</taxon>
        <taxon>Jiangella</taxon>
    </lineage>
</organism>
<evidence type="ECO:0000256" key="3">
    <source>
        <dbReference type="ARBA" id="ARBA00022692"/>
    </source>
</evidence>
<comment type="subcellular location">
    <subcellularLocation>
        <location evidence="1">Membrane</location>
        <topology evidence="1">Multi-pass membrane protein</topology>
    </subcellularLocation>
</comment>
<dbReference type="InterPro" id="IPR000620">
    <property type="entry name" value="EamA_dom"/>
</dbReference>
<comment type="similarity">
    <text evidence="2">Belongs to the EamA transporter family.</text>
</comment>
<dbReference type="PANTHER" id="PTHR32322:SF2">
    <property type="entry name" value="EAMA DOMAIN-CONTAINING PROTEIN"/>
    <property type="match status" value="1"/>
</dbReference>
<evidence type="ECO:0000259" key="7">
    <source>
        <dbReference type="Pfam" id="PF00892"/>
    </source>
</evidence>
<keyword evidence="9" id="KW-1185">Reference proteome</keyword>
<dbReference type="InParanoid" id="A0A4R5DL55"/>
<dbReference type="OrthoDB" id="9809509at2"/>
<dbReference type="PANTHER" id="PTHR32322">
    <property type="entry name" value="INNER MEMBRANE TRANSPORTER"/>
    <property type="match status" value="1"/>
</dbReference>
<proteinExistence type="inferred from homology"/>
<feature type="transmembrane region" description="Helical" evidence="6">
    <location>
        <begin position="220"/>
        <end position="242"/>
    </location>
</feature>
<comment type="caution">
    <text evidence="8">The sequence shown here is derived from an EMBL/GenBank/DDBJ whole genome shotgun (WGS) entry which is preliminary data.</text>
</comment>
<feature type="transmembrane region" description="Helical" evidence="6">
    <location>
        <begin position="189"/>
        <end position="208"/>
    </location>
</feature>
<evidence type="ECO:0000256" key="5">
    <source>
        <dbReference type="ARBA" id="ARBA00023136"/>
    </source>
</evidence>
<evidence type="ECO:0000256" key="1">
    <source>
        <dbReference type="ARBA" id="ARBA00004141"/>
    </source>
</evidence>
<dbReference type="Pfam" id="PF00892">
    <property type="entry name" value="EamA"/>
    <property type="match status" value="2"/>
</dbReference>
<sequence>MTDLATRPRTSGVDVAAAAGLVVFWSSGFIGARLGTEHAPADTLLAWRYLIAVAVLVPVVAPRLARLARSAPGALRRHAAVGLLSQALYLGGVVTGIGAGVPAGTAALIAALQPLVVATAAARLLGEPVGARRGLGLWLGLAGVALVVADDVGTGAPAWAYLLPVGGMLALSAGTVLEQRWRPAGGLAESLTVHATVAAAVFVAEAVVAGRIEPPATAGFWWAVAWVLVLSTAGGYGAYLVVLRRAGATRVSSLLYLTPPTTALWAWAMFDERVGVRALAGLAVCAVAVWLVLATPTPKHPAPRT</sequence>
<dbReference type="InterPro" id="IPR050638">
    <property type="entry name" value="AA-Vitamin_Transporters"/>
</dbReference>
<reference evidence="8 9" key="1">
    <citation type="submission" date="2019-03" db="EMBL/GenBank/DDBJ databases">
        <title>Draft genome sequences of novel Actinobacteria.</title>
        <authorList>
            <person name="Sahin N."/>
            <person name="Ay H."/>
            <person name="Saygin H."/>
        </authorList>
    </citation>
    <scope>NUCLEOTIDE SEQUENCE [LARGE SCALE GENOMIC DNA]</scope>
    <source>
        <strain evidence="8 9">5K138</strain>
    </source>
</reference>
<keyword evidence="3 6" id="KW-0812">Transmembrane</keyword>
<name>A0A4R5DL55_9ACTN</name>
<evidence type="ECO:0000256" key="4">
    <source>
        <dbReference type="ARBA" id="ARBA00022989"/>
    </source>
</evidence>
<evidence type="ECO:0000256" key="2">
    <source>
        <dbReference type="ARBA" id="ARBA00007362"/>
    </source>
</evidence>
<protein>
    <submittedName>
        <fullName evidence="8">DMT family transporter</fullName>
    </submittedName>
</protein>
<keyword evidence="4 6" id="KW-1133">Transmembrane helix</keyword>
<dbReference type="GO" id="GO:0016020">
    <property type="term" value="C:membrane"/>
    <property type="evidence" value="ECO:0007669"/>
    <property type="project" value="UniProtKB-SubCell"/>
</dbReference>
<dbReference type="AlphaFoldDB" id="A0A4R5DL55"/>
<evidence type="ECO:0000313" key="8">
    <source>
        <dbReference type="EMBL" id="TDE14946.1"/>
    </source>
</evidence>
<feature type="transmembrane region" description="Helical" evidence="6">
    <location>
        <begin position="46"/>
        <end position="65"/>
    </location>
</feature>
<dbReference type="SUPFAM" id="SSF103481">
    <property type="entry name" value="Multidrug resistance efflux transporter EmrE"/>
    <property type="match status" value="2"/>
</dbReference>
<dbReference type="EMBL" id="SMKZ01000002">
    <property type="protein sequence ID" value="TDE14946.1"/>
    <property type="molecule type" value="Genomic_DNA"/>
</dbReference>
<feature type="domain" description="EamA" evidence="7">
    <location>
        <begin position="17"/>
        <end position="148"/>
    </location>
</feature>